<reference evidence="1 2" key="1">
    <citation type="journal article" date="2022" name="Genome Biol. Evol.">
        <title>The Spruce Budworm Genome: Reconstructing the Evolutionary History of Antifreeze Proteins.</title>
        <authorList>
            <person name="Beliveau C."/>
            <person name="Gagne P."/>
            <person name="Picq S."/>
            <person name="Vernygora O."/>
            <person name="Keeling C.I."/>
            <person name="Pinkney K."/>
            <person name="Doucet D."/>
            <person name="Wen F."/>
            <person name="Johnston J.S."/>
            <person name="Maaroufi H."/>
            <person name="Boyle B."/>
            <person name="Laroche J."/>
            <person name="Dewar K."/>
            <person name="Juretic N."/>
            <person name="Blackburn G."/>
            <person name="Nisole A."/>
            <person name="Brunet B."/>
            <person name="Brandao M."/>
            <person name="Lumley L."/>
            <person name="Duan J."/>
            <person name="Quan G."/>
            <person name="Lucarotti C.J."/>
            <person name="Roe A.D."/>
            <person name="Sperling F.A.H."/>
            <person name="Levesque R.C."/>
            <person name="Cusson M."/>
        </authorList>
    </citation>
    <scope>NUCLEOTIDE SEQUENCE [LARGE SCALE GENOMIC DNA]</scope>
    <source>
        <strain evidence="1">Glfc:IPQL:Cfum</strain>
    </source>
</reference>
<name>A0ACC0KSH7_CHOFU</name>
<dbReference type="Proteomes" id="UP001064048">
    <property type="component" value="Chromosome 23"/>
</dbReference>
<dbReference type="EMBL" id="CM046123">
    <property type="protein sequence ID" value="KAI8439489.1"/>
    <property type="molecule type" value="Genomic_DNA"/>
</dbReference>
<comment type="caution">
    <text evidence="1">The sequence shown here is derived from an EMBL/GenBank/DDBJ whole genome shotgun (WGS) entry which is preliminary data.</text>
</comment>
<gene>
    <name evidence="1" type="ORF">MSG28_013259</name>
</gene>
<evidence type="ECO:0000313" key="1">
    <source>
        <dbReference type="EMBL" id="KAI8439489.1"/>
    </source>
</evidence>
<protein>
    <submittedName>
        <fullName evidence="1">Uncharacterized protein</fullName>
    </submittedName>
</protein>
<proteinExistence type="predicted"/>
<keyword evidence="2" id="KW-1185">Reference proteome</keyword>
<sequence>MADNPGSDSLSEAERLREDELARELEHSDSNEDDTQEISLEIEEKLLKDEPEYTTLVNYEESTPSATNAESELLETYTDSIQNVETVHRADELGNIYLDSSENFINSEVDTIVDPVDNYDSYITDYTFDNQIGDGSRLEPNGETNDRSEPDELKDSMVMPDMNDFQQGDSNYDSQTAEDMLMSEREREKKSKKELEEEEREKMQVLVSNFTEEQLDRYEMYRRAAFPKAAVKRLMQTITGCSVGQNVVIAMSGIAKVFVGEVVEEALEVLEASGETGPLQPKHLREALRRLRMRGTIPSRKIHRSMFRL</sequence>
<organism evidence="1 2">
    <name type="scientific">Choristoneura fumiferana</name>
    <name type="common">Spruce budworm moth</name>
    <name type="synonym">Archips fumiferana</name>
    <dbReference type="NCBI Taxonomy" id="7141"/>
    <lineage>
        <taxon>Eukaryota</taxon>
        <taxon>Metazoa</taxon>
        <taxon>Ecdysozoa</taxon>
        <taxon>Arthropoda</taxon>
        <taxon>Hexapoda</taxon>
        <taxon>Insecta</taxon>
        <taxon>Pterygota</taxon>
        <taxon>Neoptera</taxon>
        <taxon>Endopterygota</taxon>
        <taxon>Lepidoptera</taxon>
        <taxon>Glossata</taxon>
        <taxon>Ditrysia</taxon>
        <taxon>Tortricoidea</taxon>
        <taxon>Tortricidae</taxon>
        <taxon>Tortricinae</taxon>
        <taxon>Choristoneura</taxon>
    </lineage>
</organism>
<evidence type="ECO:0000313" key="2">
    <source>
        <dbReference type="Proteomes" id="UP001064048"/>
    </source>
</evidence>
<accession>A0ACC0KSH7</accession>